<gene>
    <name evidence="1" type="ORF">FTV88_1949</name>
</gene>
<reference evidence="2" key="1">
    <citation type="submission" date="2019-11" db="EMBL/GenBank/DDBJ databases">
        <title>Genome sequence of Heliorestis convoluta strain HH, an alkaliphilic and minimalistic phototrophic bacterium from a soda lake in Egypt.</title>
        <authorList>
            <person name="Dewey E.D."/>
            <person name="Stokes L.M."/>
            <person name="Burchell B.M."/>
            <person name="Shaffer K.N."/>
            <person name="Huntington A.M."/>
            <person name="Baker J.M."/>
            <person name="Nadendla S."/>
            <person name="Giglio M.G."/>
            <person name="Touchman J.W."/>
            <person name="Blankenship R.E."/>
            <person name="Madigan M.T."/>
            <person name="Sattley W.M."/>
        </authorList>
    </citation>
    <scope>NUCLEOTIDE SEQUENCE [LARGE SCALE GENOMIC DNA]</scope>
    <source>
        <strain evidence="2">HH</strain>
    </source>
</reference>
<dbReference type="EMBL" id="CP045875">
    <property type="protein sequence ID" value="QGG48047.1"/>
    <property type="molecule type" value="Genomic_DNA"/>
</dbReference>
<proteinExistence type="predicted"/>
<dbReference type="AlphaFoldDB" id="A0A5Q2MZD9"/>
<evidence type="ECO:0000313" key="1">
    <source>
        <dbReference type="EMBL" id="QGG48047.1"/>
    </source>
</evidence>
<evidence type="ECO:0000313" key="2">
    <source>
        <dbReference type="Proteomes" id="UP000366051"/>
    </source>
</evidence>
<name>A0A5Q2MZD9_9FIRM</name>
<sequence length="51" mass="5906">MAYRKIEIRKISLSVSIQIPLIYDDLQKKPMERDHSTYGLVKKTNSPSIVT</sequence>
<organism evidence="1 2">
    <name type="scientific">Heliorestis convoluta</name>
    <dbReference type="NCBI Taxonomy" id="356322"/>
    <lineage>
        <taxon>Bacteria</taxon>
        <taxon>Bacillati</taxon>
        <taxon>Bacillota</taxon>
        <taxon>Clostridia</taxon>
        <taxon>Eubacteriales</taxon>
        <taxon>Heliobacteriaceae</taxon>
        <taxon>Heliorestis</taxon>
    </lineage>
</organism>
<keyword evidence="2" id="KW-1185">Reference proteome</keyword>
<accession>A0A5Q2MZD9</accession>
<protein>
    <submittedName>
        <fullName evidence="1">Uncharacterized protein</fullName>
    </submittedName>
</protein>
<dbReference type="KEGG" id="hcv:FTV88_1949"/>
<dbReference type="Proteomes" id="UP000366051">
    <property type="component" value="Chromosome"/>
</dbReference>